<dbReference type="GeneID" id="96002650"/>
<dbReference type="InterPro" id="IPR017946">
    <property type="entry name" value="PLC-like_Pdiesterase_TIM-brl"/>
</dbReference>
<evidence type="ECO:0000313" key="3">
    <source>
        <dbReference type="Proteomes" id="UP000803884"/>
    </source>
</evidence>
<dbReference type="SUPFAM" id="SSF51695">
    <property type="entry name" value="PLC-like phosphodiesterases"/>
    <property type="match status" value="1"/>
</dbReference>
<dbReference type="InterPro" id="IPR051057">
    <property type="entry name" value="PI-PLC_domain"/>
</dbReference>
<dbReference type="RefSeq" id="XP_069233250.1">
    <property type="nucleotide sequence ID" value="XM_069369812.1"/>
</dbReference>
<dbReference type="AlphaFoldDB" id="A0AB34KZG2"/>
<feature type="chain" id="PRO_5044344146" description="PLC-like phosphodiesterase" evidence="1">
    <location>
        <begin position="23"/>
        <end position="362"/>
    </location>
</feature>
<gene>
    <name evidence="2" type="ORF">WHR41_01206</name>
</gene>
<dbReference type="PANTHER" id="PTHR13593">
    <property type="match status" value="1"/>
</dbReference>
<dbReference type="GO" id="GO:0006629">
    <property type="term" value="P:lipid metabolic process"/>
    <property type="evidence" value="ECO:0007669"/>
    <property type="project" value="InterPro"/>
</dbReference>
<feature type="signal peptide" evidence="1">
    <location>
        <begin position="1"/>
        <end position="22"/>
    </location>
</feature>
<keyword evidence="1" id="KW-0732">Signal</keyword>
<dbReference type="PANTHER" id="PTHR13593:SF80">
    <property type="entry name" value="PLC-LIKE PHOSPHODIESTERASE"/>
    <property type="match status" value="1"/>
</dbReference>
<dbReference type="GO" id="GO:0008081">
    <property type="term" value="F:phosphoric diester hydrolase activity"/>
    <property type="evidence" value="ECO:0007669"/>
    <property type="project" value="InterPro"/>
</dbReference>
<keyword evidence="3" id="KW-1185">Reference proteome</keyword>
<protein>
    <recommendedName>
        <fullName evidence="4">PLC-like phosphodiesterase</fullName>
    </recommendedName>
</protein>
<dbReference type="Gene3D" id="3.20.20.190">
    <property type="entry name" value="Phosphatidylinositol (PI) phosphodiesterase"/>
    <property type="match status" value="1"/>
</dbReference>
<evidence type="ECO:0000313" key="2">
    <source>
        <dbReference type="EMBL" id="KAL1590145.1"/>
    </source>
</evidence>
<dbReference type="Pfam" id="PF26146">
    <property type="entry name" value="PI-PLC_X"/>
    <property type="match status" value="1"/>
</dbReference>
<comment type="caution">
    <text evidence="2">The sequence shown here is derived from an EMBL/GenBank/DDBJ whole genome shotgun (WGS) entry which is preliminary data.</text>
</comment>
<evidence type="ECO:0008006" key="4">
    <source>
        <dbReference type="Google" id="ProtNLM"/>
    </source>
</evidence>
<sequence length="362" mass="38064">MQLPTTLQSLLLLPILPLTALAQQRACNNAPSLCSTPYNSLTHLGAHDSPFVRDGSTSFSTSGNQFYNSTVQLEAGVRLLSAQVHSSADGTWRLCHSSCDLLDAGTLSDWLGEVKGFLDGNPDEVVTVLLVNSDGATAADLRGEYAAAGVEGYAYQPQQGGAQGGGEWPTLGEMVGSGKRLVSFVASLEDNTGAAYLLNEFDYVFENSFENSQFSDFSCAPDRPASVSGSASEAVSSGRMALMNHFLYQDQAFGIQSPDVGNLTTTNAPGNATGNLGLHLGRCTREYGVQPTFVLVDFFNVGPAIEAVDSANGVASPVGRRSVPNRVLTEESESSAAAGANAAFRRWSLALVAVVLGYAVCR</sequence>
<evidence type="ECO:0000256" key="1">
    <source>
        <dbReference type="SAM" id="SignalP"/>
    </source>
</evidence>
<name>A0AB34KZG2_9PEZI</name>
<dbReference type="Proteomes" id="UP000803884">
    <property type="component" value="Unassembled WGS sequence"/>
</dbReference>
<reference evidence="2 3" key="1">
    <citation type="journal article" date="2020" name="Microbiol. Resour. Announc.">
        <title>Draft Genome Sequence of a Cladosporium Species Isolated from the Mesophotic Ascidian Didemnum maculosum.</title>
        <authorList>
            <person name="Gioti A."/>
            <person name="Siaperas R."/>
            <person name="Nikolaivits E."/>
            <person name="Le Goff G."/>
            <person name="Ouazzani J."/>
            <person name="Kotoulas G."/>
            <person name="Topakas E."/>
        </authorList>
    </citation>
    <scope>NUCLEOTIDE SEQUENCE [LARGE SCALE GENOMIC DNA]</scope>
    <source>
        <strain evidence="2 3">TM138-S3</strain>
    </source>
</reference>
<organism evidence="2 3">
    <name type="scientific">Cladosporium halotolerans</name>
    <dbReference type="NCBI Taxonomy" id="1052096"/>
    <lineage>
        <taxon>Eukaryota</taxon>
        <taxon>Fungi</taxon>
        <taxon>Dikarya</taxon>
        <taxon>Ascomycota</taxon>
        <taxon>Pezizomycotina</taxon>
        <taxon>Dothideomycetes</taxon>
        <taxon>Dothideomycetidae</taxon>
        <taxon>Cladosporiales</taxon>
        <taxon>Cladosporiaceae</taxon>
        <taxon>Cladosporium</taxon>
    </lineage>
</organism>
<accession>A0AB34KZG2</accession>
<dbReference type="EMBL" id="JAAQHG020000003">
    <property type="protein sequence ID" value="KAL1590145.1"/>
    <property type="molecule type" value="Genomic_DNA"/>
</dbReference>
<proteinExistence type="predicted"/>